<evidence type="ECO:0000313" key="2">
    <source>
        <dbReference type="Proteomes" id="UP000019147"/>
    </source>
</evidence>
<protein>
    <recommendedName>
        <fullName evidence="3">Type III secretion chaperone</fullName>
    </recommendedName>
</protein>
<dbReference type="eggNOG" id="COG0457">
    <property type="taxonomic scope" value="Bacteria"/>
</dbReference>
<dbReference type="GeneID" id="81478090"/>
<gene>
    <name evidence="1" type="ORF">M787_002075</name>
</gene>
<dbReference type="STRING" id="1143323.M787_002075"/>
<dbReference type="EMBL" id="CP015840">
    <property type="protein sequence ID" value="ANG66107.1"/>
    <property type="molecule type" value="Genomic_DNA"/>
</dbReference>
<dbReference type="AlphaFoldDB" id="A0A173DYX4"/>
<accession>A0A173DYX4</accession>
<dbReference type="RefSeq" id="WP_021828806.1">
    <property type="nucleotide sequence ID" value="NZ_CP015840.1"/>
</dbReference>
<dbReference type="Proteomes" id="UP000019147">
    <property type="component" value="Chromosome"/>
</dbReference>
<name>A0A173DYX4_9CHLA</name>
<reference evidence="1 2" key="1">
    <citation type="journal article" date="2014" name="Syst. Appl. Microbiol.">
        <title>Evidence for the existence of two new members of the family Chlamydiaceae and proposal of Chlamydia avium sp. nov. and Chlamydia gallinacea sp. nov.</title>
        <authorList>
            <person name="Sachse K."/>
            <person name="Laroucau K."/>
            <person name="Riege K."/>
            <person name="Wehner S."/>
            <person name="Dilcher M."/>
            <person name="Creasy H.H."/>
            <person name="Weidmann M."/>
            <person name="Myers G."/>
            <person name="Vorimore F."/>
            <person name="Vicari N."/>
            <person name="Magnino S."/>
            <person name="Liebler-Tenorio E."/>
            <person name="Ruettger A."/>
            <person name="Bavoil P.M."/>
            <person name="Hufert F.T."/>
            <person name="Rossello-Mora R."/>
            <person name="Marz M."/>
        </authorList>
    </citation>
    <scope>NUCLEOTIDE SEQUENCE [LARGE SCALE GENOMIC DNA]</scope>
    <source>
        <strain evidence="1 2">08-1274/3</strain>
    </source>
</reference>
<evidence type="ECO:0008006" key="3">
    <source>
        <dbReference type="Google" id="ProtNLM"/>
    </source>
</evidence>
<evidence type="ECO:0000313" key="1">
    <source>
        <dbReference type="EMBL" id="ANG66107.1"/>
    </source>
</evidence>
<sequence>MADLELFKADFALLFEAGMLAVKQGDEDSARKLFHSLHVLNPDHYGYELGLALIDLHKMEIFAAEERLSALAQKEVDNWSIKSFLSLTHMMIVLHQGSSFEVRRESLESCLKLADQVLENCEVESTRLLAQSVLDWHDTLVAKSSGPLG</sequence>
<organism evidence="1 2">
    <name type="scientific">Chlamydia gallinacea 08-1274/3</name>
    <dbReference type="NCBI Taxonomy" id="1143323"/>
    <lineage>
        <taxon>Bacteria</taxon>
        <taxon>Pseudomonadati</taxon>
        <taxon>Chlamydiota</taxon>
        <taxon>Chlamydiia</taxon>
        <taxon>Chlamydiales</taxon>
        <taxon>Chlamydiaceae</taxon>
        <taxon>Chlamydia/Chlamydophila group</taxon>
        <taxon>Chlamydia</taxon>
    </lineage>
</organism>
<dbReference type="KEGG" id="cgz:M787_002075"/>
<proteinExistence type="predicted"/>
<dbReference type="OrthoDB" id="20885at2"/>